<reference evidence="1 2" key="1">
    <citation type="journal article" date="2015" name="Int. J. Syst. Evol. Microbiol.">
        <title>M ethanocaldococcus bathoardescens sp. nov., a hyperthermophilic methanogen isolated from a volcanically active deep-sea hydrothermal vent.</title>
        <authorList>
            <person name="Stewart L.C."/>
            <person name="Jung J.H."/>
            <person name="Kim Y.T."/>
            <person name="Kwon S.W."/>
            <person name="Park C.S."/>
            <person name="Holden J.F."/>
        </authorList>
    </citation>
    <scope>NUCLEOTIDE SEQUENCE [LARGE SCALE GENOMIC DNA]</scope>
    <source>
        <strain evidence="1 2">JH146</strain>
    </source>
</reference>
<evidence type="ECO:0000313" key="1">
    <source>
        <dbReference type="EMBL" id="AIJ05425.1"/>
    </source>
</evidence>
<dbReference type="RefSeq" id="WP_048201617.1">
    <property type="nucleotide sequence ID" value="NZ_CP009149.1"/>
</dbReference>
<dbReference type="OrthoDB" id="64756at2157"/>
<gene>
    <name evidence="1" type="ORF">JH146_0576</name>
</gene>
<organism evidence="1 2">
    <name type="scientific">Methanocaldococcus bathoardescens</name>
    <dbReference type="NCBI Taxonomy" id="1301915"/>
    <lineage>
        <taxon>Archaea</taxon>
        <taxon>Methanobacteriati</taxon>
        <taxon>Methanobacteriota</taxon>
        <taxon>Methanomada group</taxon>
        <taxon>Methanococci</taxon>
        <taxon>Methanococcales</taxon>
        <taxon>Methanocaldococcaceae</taxon>
        <taxon>Methanocaldococcus</taxon>
    </lineage>
</organism>
<dbReference type="SUPFAM" id="SSF51658">
    <property type="entry name" value="Xylose isomerase-like"/>
    <property type="match status" value="1"/>
</dbReference>
<sequence>MILFEWGTYNALSTLKQAALLGTRITEIPPAVLSRRLPSGYYESYKKLSKEYFTSILAHGPYYSLSSEKGLKAHLSAIEKATLCGAEIYNYHLGKRVGDDLNYHLDVLKKFSEVNNDIIYSPEPATNIGEFGTLDELEELIKAAKEEDIKIIPSLQLENIFLNELGVYEKDDLDEAAEKADVDWWLKIFKRMDKISDYIMHFRFSQVIGLKYGKRFYKKRVPLGKGYPPVEPLTEALSLYLVDNATRGGFKKVLFVYTGLPEVKYRDLIDLYAMIMKKSIDKLMSKESQVEYGDFYKFMSSEEEE</sequence>
<dbReference type="EMBL" id="CP009149">
    <property type="protein sequence ID" value="AIJ05425.1"/>
    <property type="molecule type" value="Genomic_DNA"/>
</dbReference>
<proteinExistence type="predicted"/>
<dbReference type="Proteomes" id="UP000028781">
    <property type="component" value="Chromosome"/>
</dbReference>
<dbReference type="KEGG" id="mjh:JH146_0576"/>
<accession>A0A076LAL7</accession>
<dbReference type="GeneID" id="24891176"/>
<name>A0A076LAL7_9EURY</name>
<keyword evidence="2" id="KW-1185">Reference proteome</keyword>
<dbReference type="Gene3D" id="3.20.20.150">
    <property type="entry name" value="Divalent-metal-dependent TIM barrel enzymes"/>
    <property type="match status" value="1"/>
</dbReference>
<dbReference type="HOGENOM" id="CLU_955177_0_0_2"/>
<evidence type="ECO:0000313" key="2">
    <source>
        <dbReference type="Proteomes" id="UP000028781"/>
    </source>
</evidence>
<dbReference type="InterPro" id="IPR036237">
    <property type="entry name" value="Xyl_isomerase-like_sf"/>
</dbReference>
<protein>
    <recommendedName>
        <fullName evidence="3">Xylose isomerase-like TIM barrel domain-containing protein</fullName>
    </recommendedName>
</protein>
<evidence type="ECO:0008006" key="3">
    <source>
        <dbReference type="Google" id="ProtNLM"/>
    </source>
</evidence>
<dbReference type="AlphaFoldDB" id="A0A076LAL7"/>
<dbReference type="STRING" id="1301915.JH146_0576"/>